<dbReference type="EMBL" id="AHTH01000026">
    <property type="protein sequence ID" value="EHR40898.1"/>
    <property type="molecule type" value="Genomic_DNA"/>
</dbReference>
<proteinExistence type="predicted"/>
<name>H3ZEU6_9ALTE</name>
<keyword evidence="1" id="KW-0472">Membrane</keyword>
<organism evidence="2 3">
    <name type="scientific">Alishewanella jeotgali KCTC 22429</name>
    <dbReference type="NCBI Taxonomy" id="1129374"/>
    <lineage>
        <taxon>Bacteria</taxon>
        <taxon>Pseudomonadati</taxon>
        <taxon>Pseudomonadota</taxon>
        <taxon>Gammaproteobacteria</taxon>
        <taxon>Alteromonadales</taxon>
        <taxon>Alteromonadaceae</taxon>
        <taxon>Alishewanella</taxon>
    </lineage>
</organism>
<evidence type="ECO:0000313" key="3">
    <source>
        <dbReference type="Proteomes" id="UP000012046"/>
    </source>
</evidence>
<reference evidence="2 3" key="1">
    <citation type="journal article" date="2012" name="J. Bacteriol.">
        <title>Genome Sequence of Extracellular-Protease-Producing Alishewanella jeotgali Isolated from Traditional Korean Fermented Seafood.</title>
        <authorList>
            <person name="Jung J."/>
            <person name="Chun J."/>
            <person name="Park W."/>
        </authorList>
    </citation>
    <scope>NUCLEOTIDE SEQUENCE [LARGE SCALE GENOMIC DNA]</scope>
    <source>
        <strain evidence="2 3">KCTC 22429</strain>
    </source>
</reference>
<accession>H3ZEU6</accession>
<feature type="transmembrane region" description="Helical" evidence="1">
    <location>
        <begin position="6"/>
        <end position="24"/>
    </location>
</feature>
<evidence type="ECO:0000256" key="1">
    <source>
        <dbReference type="SAM" id="Phobius"/>
    </source>
</evidence>
<dbReference type="InterPro" id="IPR036770">
    <property type="entry name" value="Ankyrin_rpt-contain_sf"/>
</dbReference>
<keyword evidence="3" id="KW-1185">Reference proteome</keyword>
<sequence>MNNFYKYTLILCVLAIFDIHVLIFSPERFVNKSFGREHEDLLNSVRLRIISVFQLDVEKLDKYGNNALFYAIYYRNDNGVDILIKKYSCNALITTKNRIEAEFEEKIAPKILVDAINDGC</sequence>
<protein>
    <submittedName>
        <fullName evidence="2">Uncharacterized protein</fullName>
    </submittedName>
</protein>
<keyword evidence="1" id="KW-1133">Transmembrane helix</keyword>
<dbReference type="SUPFAM" id="SSF48403">
    <property type="entry name" value="Ankyrin repeat"/>
    <property type="match status" value="1"/>
</dbReference>
<evidence type="ECO:0000313" key="2">
    <source>
        <dbReference type="EMBL" id="EHR40898.1"/>
    </source>
</evidence>
<dbReference type="AlphaFoldDB" id="H3ZEU6"/>
<keyword evidence="1" id="KW-0812">Transmembrane</keyword>
<gene>
    <name evidence="2" type="ORF">AJE_09404</name>
</gene>
<dbReference type="Proteomes" id="UP000012046">
    <property type="component" value="Unassembled WGS sequence"/>
</dbReference>
<dbReference type="RefSeq" id="WP_008950664.1">
    <property type="nucleotide sequence ID" value="NZ_AHTH01000026.1"/>
</dbReference>
<comment type="caution">
    <text evidence="2">The sequence shown here is derived from an EMBL/GenBank/DDBJ whole genome shotgun (WGS) entry which is preliminary data.</text>
</comment>
<dbReference type="STRING" id="1129374.AJE_09404"/>